<reference evidence="3 4" key="1">
    <citation type="submission" date="2019-07" db="EMBL/GenBank/DDBJ databases">
        <authorList>
            <person name="Huq M.A."/>
        </authorList>
    </citation>
    <scope>NUCLEOTIDE SEQUENCE [LARGE SCALE GENOMIC DNA]</scope>
    <source>
        <strain evidence="3 4">MAH-3</strain>
    </source>
</reference>
<dbReference type="Pfam" id="PF04264">
    <property type="entry name" value="YceI"/>
    <property type="match status" value="1"/>
</dbReference>
<dbReference type="PANTHER" id="PTHR34406:SF1">
    <property type="entry name" value="PROTEIN YCEI"/>
    <property type="match status" value="1"/>
</dbReference>
<accession>A0A556MNU8</accession>
<feature type="signal peptide" evidence="1">
    <location>
        <begin position="1"/>
        <end position="22"/>
    </location>
</feature>
<feature type="chain" id="PRO_5022238754" evidence="1">
    <location>
        <begin position="23"/>
        <end position="205"/>
    </location>
</feature>
<dbReference type="InterPro" id="IPR007372">
    <property type="entry name" value="Lipid/polyisoprenoid-bd_YceI"/>
</dbReference>
<dbReference type="EMBL" id="VLPL01000007">
    <property type="protein sequence ID" value="TSJ41576.1"/>
    <property type="molecule type" value="Genomic_DNA"/>
</dbReference>
<evidence type="ECO:0000313" key="3">
    <source>
        <dbReference type="EMBL" id="TSJ41576.1"/>
    </source>
</evidence>
<feature type="domain" description="Lipid/polyisoprenoid-binding YceI-like" evidence="2">
    <location>
        <begin position="34"/>
        <end position="200"/>
    </location>
</feature>
<comment type="caution">
    <text evidence="3">The sequence shown here is derived from an EMBL/GenBank/DDBJ whole genome shotgun (WGS) entry which is preliminary data.</text>
</comment>
<dbReference type="RefSeq" id="WP_144333836.1">
    <property type="nucleotide sequence ID" value="NZ_VLPL01000007.1"/>
</dbReference>
<dbReference type="Proteomes" id="UP000316008">
    <property type="component" value="Unassembled WGS sequence"/>
</dbReference>
<gene>
    <name evidence="3" type="ORF">FO442_14025</name>
</gene>
<dbReference type="SUPFAM" id="SSF101874">
    <property type="entry name" value="YceI-like"/>
    <property type="match status" value="1"/>
</dbReference>
<evidence type="ECO:0000259" key="2">
    <source>
        <dbReference type="SMART" id="SM00867"/>
    </source>
</evidence>
<keyword evidence="1" id="KW-0732">Signal</keyword>
<organism evidence="3 4">
    <name type="scientific">Fluviicola chungangensis</name>
    <dbReference type="NCBI Taxonomy" id="2597671"/>
    <lineage>
        <taxon>Bacteria</taxon>
        <taxon>Pseudomonadati</taxon>
        <taxon>Bacteroidota</taxon>
        <taxon>Flavobacteriia</taxon>
        <taxon>Flavobacteriales</taxon>
        <taxon>Crocinitomicaceae</taxon>
        <taxon>Fluviicola</taxon>
    </lineage>
</organism>
<dbReference type="SMART" id="SM00867">
    <property type="entry name" value="YceI"/>
    <property type="match status" value="1"/>
</dbReference>
<proteinExistence type="predicted"/>
<name>A0A556MNU8_9FLAO</name>
<protein>
    <submittedName>
        <fullName evidence="3">YceI family protein</fullName>
    </submittedName>
</protein>
<sequence>MKKTFFYAAAVALIAWGMTACGASTEPAEATATTYQLDGNATTLKWKGTYAGDGHSHSGTVKISKGSISYMDDTFDSGSFTIDMKTIQNELTLEMGSEDLNSSIMGEGLFNTTQFPNVDVVVNSISDKEIDATLKVAGKAVPAKMPLTIKKTTNEFTAKGKFTIDFSPMDAEGFKPGTEKGKEMQYIKPGVEFELNLVMKANASK</sequence>
<evidence type="ECO:0000313" key="4">
    <source>
        <dbReference type="Proteomes" id="UP000316008"/>
    </source>
</evidence>
<dbReference type="Gene3D" id="2.40.128.110">
    <property type="entry name" value="Lipid/polyisoprenoid-binding, YceI-like"/>
    <property type="match status" value="1"/>
</dbReference>
<dbReference type="OrthoDB" id="951410at2"/>
<dbReference type="InterPro" id="IPR036761">
    <property type="entry name" value="TTHA0802/YceI-like_sf"/>
</dbReference>
<dbReference type="PANTHER" id="PTHR34406">
    <property type="entry name" value="PROTEIN YCEI"/>
    <property type="match status" value="1"/>
</dbReference>
<evidence type="ECO:0000256" key="1">
    <source>
        <dbReference type="SAM" id="SignalP"/>
    </source>
</evidence>
<keyword evidence="4" id="KW-1185">Reference proteome</keyword>
<dbReference type="AlphaFoldDB" id="A0A556MNU8"/>
<dbReference type="PROSITE" id="PS51257">
    <property type="entry name" value="PROKAR_LIPOPROTEIN"/>
    <property type="match status" value="1"/>
</dbReference>